<dbReference type="GO" id="GO:1902483">
    <property type="term" value="P:cytotoxic T cell pyroptotic cell death"/>
    <property type="evidence" value="ECO:0007669"/>
    <property type="project" value="Ensembl"/>
</dbReference>
<keyword evidence="3 6" id="KW-0378">Hydrolase</keyword>
<evidence type="ECO:0000256" key="7">
    <source>
        <dbReference type="SAM" id="SignalP"/>
    </source>
</evidence>
<name>A0A7M4FFL9_CROPO</name>
<dbReference type="SMART" id="SM00020">
    <property type="entry name" value="Tryp_SPc"/>
    <property type="match status" value="1"/>
</dbReference>
<dbReference type="InterPro" id="IPR018114">
    <property type="entry name" value="TRYPSIN_HIS"/>
</dbReference>
<dbReference type="InterPro" id="IPR033116">
    <property type="entry name" value="TRYPSIN_SER"/>
</dbReference>
<protein>
    <submittedName>
        <fullName evidence="9">Granzyme A</fullName>
    </submittedName>
</protein>
<evidence type="ECO:0000256" key="3">
    <source>
        <dbReference type="ARBA" id="ARBA00022801"/>
    </source>
</evidence>
<keyword evidence="5" id="KW-1015">Disulfide bond</keyword>
<evidence type="ECO:0000313" key="9">
    <source>
        <dbReference type="Ensembl" id="ENSCPRP00005024213.1"/>
    </source>
</evidence>
<keyword evidence="1 6" id="KW-0645">Protease</keyword>
<dbReference type="GO" id="GO:0009617">
    <property type="term" value="P:response to bacterium"/>
    <property type="evidence" value="ECO:0007669"/>
    <property type="project" value="Ensembl"/>
</dbReference>
<gene>
    <name evidence="9" type="primary">GZMA</name>
</gene>
<dbReference type="Ensembl" id="ENSCPRT00005028270.1">
    <property type="protein sequence ID" value="ENSCPRP00005024213.1"/>
    <property type="gene ID" value="ENSCPRG00005016805.1"/>
</dbReference>
<dbReference type="InterPro" id="IPR001314">
    <property type="entry name" value="Peptidase_S1A"/>
</dbReference>
<dbReference type="GO" id="GO:0140507">
    <property type="term" value="P:granzyme-mediated programmed cell death signaling pathway"/>
    <property type="evidence" value="ECO:0007669"/>
    <property type="project" value="Ensembl"/>
</dbReference>
<evidence type="ECO:0000256" key="4">
    <source>
        <dbReference type="ARBA" id="ARBA00022825"/>
    </source>
</evidence>
<dbReference type="AlphaFoldDB" id="A0A7M4FFL9"/>
<evidence type="ECO:0000259" key="8">
    <source>
        <dbReference type="PROSITE" id="PS50240"/>
    </source>
</evidence>
<dbReference type="PRINTS" id="PR00722">
    <property type="entry name" value="CHYMOTRYPSIN"/>
</dbReference>
<accession>A0A7M4FFL9</accession>
<dbReference type="GO" id="GO:0051603">
    <property type="term" value="P:proteolysis involved in protein catabolic process"/>
    <property type="evidence" value="ECO:0007669"/>
    <property type="project" value="Ensembl"/>
</dbReference>
<dbReference type="InterPro" id="IPR001254">
    <property type="entry name" value="Trypsin_dom"/>
</dbReference>
<dbReference type="InterPro" id="IPR043504">
    <property type="entry name" value="Peptidase_S1_PA_chymotrypsin"/>
</dbReference>
<evidence type="ECO:0000256" key="6">
    <source>
        <dbReference type="RuleBase" id="RU363034"/>
    </source>
</evidence>
<dbReference type="Pfam" id="PF00089">
    <property type="entry name" value="Trypsin"/>
    <property type="match status" value="1"/>
</dbReference>
<dbReference type="GO" id="GO:0044194">
    <property type="term" value="C:cytolytic granule"/>
    <property type="evidence" value="ECO:0007669"/>
    <property type="project" value="Ensembl"/>
</dbReference>
<dbReference type="FunFam" id="2.40.10.10:FF:000120">
    <property type="entry name" value="Putative serine protease"/>
    <property type="match status" value="1"/>
</dbReference>
<feature type="signal peptide" evidence="7">
    <location>
        <begin position="1"/>
        <end position="24"/>
    </location>
</feature>
<dbReference type="GO" id="GO:0043065">
    <property type="term" value="P:positive regulation of apoptotic process"/>
    <property type="evidence" value="ECO:0007669"/>
    <property type="project" value="Ensembl"/>
</dbReference>
<dbReference type="PANTHER" id="PTHR24271">
    <property type="entry name" value="KALLIKREIN-RELATED"/>
    <property type="match status" value="1"/>
</dbReference>
<reference evidence="9" key="2">
    <citation type="submission" date="2025-09" db="UniProtKB">
        <authorList>
            <consortium name="Ensembl"/>
        </authorList>
    </citation>
    <scope>IDENTIFICATION</scope>
</reference>
<dbReference type="GO" id="GO:0004252">
    <property type="term" value="F:serine-type endopeptidase activity"/>
    <property type="evidence" value="ECO:0007669"/>
    <property type="project" value="Ensembl"/>
</dbReference>
<dbReference type="PROSITE" id="PS50240">
    <property type="entry name" value="TRYPSIN_DOM"/>
    <property type="match status" value="1"/>
</dbReference>
<dbReference type="SUPFAM" id="SSF50494">
    <property type="entry name" value="Trypsin-like serine proteases"/>
    <property type="match status" value="1"/>
</dbReference>
<reference evidence="9" key="1">
    <citation type="submission" date="2025-08" db="UniProtKB">
        <authorList>
            <consortium name="Ensembl"/>
        </authorList>
    </citation>
    <scope>IDENTIFICATION</scope>
</reference>
<dbReference type="CDD" id="cd00190">
    <property type="entry name" value="Tryp_SPc"/>
    <property type="match status" value="1"/>
</dbReference>
<evidence type="ECO:0000256" key="1">
    <source>
        <dbReference type="ARBA" id="ARBA00022670"/>
    </source>
</evidence>
<organism evidence="9 10">
    <name type="scientific">Crocodylus porosus</name>
    <name type="common">Saltwater crocodile</name>
    <name type="synonym">Estuarine crocodile</name>
    <dbReference type="NCBI Taxonomy" id="8502"/>
    <lineage>
        <taxon>Eukaryota</taxon>
        <taxon>Metazoa</taxon>
        <taxon>Chordata</taxon>
        <taxon>Craniata</taxon>
        <taxon>Vertebrata</taxon>
        <taxon>Euteleostomi</taxon>
        <taxon>Archelosauria</taxon>
        <taxon>Archosauria</taxon>
        <taxon>Crocodylia</taxon>
        <taxon>Longirostres</taxon>
        <taxon>Crocodylidae</taxon>
        <taxon>Crocodylus</taxon>
    </lineage>
</organism>
<dbReference type="GO" id="GO:0005634">
    <property type="term" value="C:nucleus"/>
    <property type="evidence" value="ECO:0007669"/>
    <property type="project" value="Ensembl"/>
</dbReference>
<dbReference type="PANTHER" id="PTHR24271:SF69">
    <property type="entry name" value="GRANZYME A"/>
    <property type="match status" value="1"/>
</dbReference>
<dbReference type="InterPro" id="IPR009003">
    <property type="entry name" value="Peptidase_S1_PA"/>
</dbReference>
<dbReference type="GO" id="GO:0005615">
    <property type="term" value="C:extracellular space"/>
    <property type="evidence" value="ECO:0007669"/>
    <property type="project" value="Ensembl"/>
</dbReference>
<keyword evidence="10" id="KW-1185">Reference proteome</keyword>
<keyword evidence="4 6" id="KW-0720">Serine protease</keyword>
<proteinExistence type="predicted"/>
<sequence>MSSLNLLSINLWPLFFVTPGGAWGNRVSPIPLWSSPVNLCMNIIGGQDVIPHSKPFMALIKDKKHYCGGSLIKKNWVLTAAHCQTKNAEVILGAHSRLKKEKEKQRFKIAKRIPYPCFDSGNKENDLMLLQLKGKVKINKAVKTTNLPNTGTDIKPGTRCQVIGWGTTNNQMNDMSDTLKQVNVTVIDRNTCNDKKHYNLQPEITKNMVCAGDVNGGKDSCSGDSGGPLICNGELKGITSFGKDGKCGAVQYPGVYTLLTGEKISKG</sequence>
<evidence type="ECO:0000256" key="2">
    <source>
        <dbReference type="ARBA" id="ARBA00022729"/>
    </source>
</evidence>
<dbReference type="GO" id="GO:0051604">
    <property type="term" value="P:protein maturation"/>
    <property type="evidence" value="ECO:0007669"/>
    <property type="project" value="Ensembl"/>
</dbReference>
<dbReference type="Proteomes" id="UP000594220">
    <property type="component" value="Unplaced"/>
</dbReference>
<evidence type="ECO:0000256" key="5">
    <source>
        <dbReference type="ARBA" id="ARBA00023157"/>
    </source>
</evidence>
<keyword evidence="2 7" id="KW-0732">Signal</keyword>
<dbReference type="GeneTree" id="ENSGT00940000159928"/>
<dbReference type="Gene3D" id="2.40.10.10">
    <property type="entry name" value="Trypsin-like serine proteases"/>
    <property type="match status" value="2"/>
</dbReference>
<dbReference type="PROSITE" id="PS00134">
    <property type="entry name" value="TRYPSIN_HIS"/>
    <property type="match status" value="1"/>
</dbReference>
<feature type="domain" description="Peptidase S1" evidence="8">
    <location>
        <begin position="43"/>
        <end position="267"/>
    </location>
</feature>
<feature type="chain" id="PRO_5029655956" evidence="7">
    <location>
        <begin position="25"/>
        <end position="267"/>
    </location>
</feature>
<dbReference type="PROSITE" id="PS00135">
    <property type="entry name" value="TRYPSIN_SER"/>
    <property type="match status" value="1"/>
</dbReference>
<dbReference type="GO" id="GO:0042803">
    <property type="term" value="F:protein homodimerization activity"/>
    <property type="evidence" value="ECO:0007669"/>
    <property type="project" value="Ensembl"/>
</dbReference>
<evidence type="ECO:0000313" key="10">
    <source>
        <dbReference type="Proteomes" id="UP000594220"/>
    </source>
</evidence>